<comment type="caution">
    <text evidence="1">The sequence shown here is derived from an EMBL/GenBank/DDBJ whole genome shotgun (WGS) entry which is preliminary data.</text>
</comment>
<reference evidence="2" key="1">
    <citation type="submission" date="2017-01" db="EMBL/GenBank/DDBJ databases">
        <authorList>
            <person name="Wang Y."/>
            <person name="White M."/>
            <person name="Kvist S."/>
            <person name="Moncalvo J.-M."/>
        </authorList>
    </citation>
    <scope>NUCLEOTIDE SEQUENCE [LARGE SCALE GENOMIC DNA]</scope>
    <source>
        <strain evidence="2">COL-18-3</strain>
    </source>
</reference>
<dbReference type="AlphaFoldDB" id="A0A1R1PF38"/>
<organism evidence="1 2">
    <name type="scientific">Zancudomyces culisetae</name>
    <name type="common">Gut fungus</name>
    <name type="synonym">Smittium culisetae</name>
    <dbReference type="NCBI Taxonomy" id="1213189"/>
    <lineage>
        <taxon>Eukaryota</taxon>
        <taxon>Fungi</taxon>
        <taxon>Fungi incertae sedis</taxon>
        <taxon>Zoopagomycota</taxon>
        <taxon>Kickxellomycotina</taxon>
        <taxon>Harpellomycetes</taxon>
        <taxon>Harpellales</taxon>
        <taxon>Legeriomycetaceae</taxon>
        <taxon>Zancudomyces</taxon>
    </lineage>
</organism>
<accession>A0A1R1PF38</accession>
<protein>
    <submittedName>
        <fullName evidence="1">Uncharacterized protein</fullName>
    </submittedName>
</protein>
<evidence type="ECO:0000313" key="2">
    <source>
        <dbReference type="Proteomes" id="UP000188320"/>
    </source>
</evidence>
<evidence type="ECO:0000313" key="1">
    <source>
        <dbReference type="EMBL" id="OMH79581.1"/>
    </source>
</evidence>
<name>A0A1R1PF38_ZANCU</name>
<proteinExistence type="predicted"/>
<gene>
    <name evidence="1" type="ORF">AX774_g6996</name>
</gene>
<dbReference type="EMBL" id="LSSK01001500">
    <property type="protein sequence ID" value="OMH79581.1"/>
    <property type="molecule type" value="Genomic_DNA"/>
</dbReference>
<keyword evidence="2" id="KW-1185">Reference proteome</keyword>
<dbReference type="Proteomes" id="UP000188320">
    <property type="component" value="Unassembled WGS sequence"/>
</dbReference>
<sequence length="70" mass="8305">MYVRASAGIESTRSEKYFAEVHDSLYSQYHITVLTPKPCLQQESLAGFLCFRFDFEKCNRKEIPVIYWYV</sequence>